<feature type="domain" description="Transketolase-like pyrimidine-binding" evidence="5">
    <location>
        <begin position="324"/>
        <end position="486"/>
    </location>
</feature>
<dbReference type="SUPFAM" id="SSF52518">
    <property type="entry name" value="Thiamin diphosphate-binding fold (THDP-binding)"/>
    <property type="match status" value="2"/>
</dbReference>
<dbReference type="Pfam" id="PF02779">
    <property type="entry name" value="Transket_pyr"/>
    <property type="match status" value="1"/>
</dbReference>
<dbReference type="InterPro" id="IPR051157">
    <property type="entry name" value="PDH/Transketolase"/>
</dbReference>
<dbReference type="CDD" id="cd07033">
    <property type="entry name" value="TPP_PYR_DXS_TK_like"/>
    <property type="match status" value="1"/>
</dbReference>
<evidence type="ECO:0000313" key="6">
    <source>
        <dbReference type="EMBL" id="GAA4064207.1"/>
    </source>
</evidence>
<dbReference type="Proteomes" id="UP001499984">
    <property type="component" value="Unassembled WGS sequence"/>
</dbReference>
<dbReference type="Pfam" id="PF00456">
    <property type="entry name" value="Transketolase_N"/>
    <property type="match status" value="1"/>
</dbReference>
<dbReference type="SMART" id="SM00861">
    <property type="entry name" value="Transket_pyr"/>
    <property type="match status" value="1"/>
</dbReference>
<accession>A0ABP7VCB9</accession>
<dbReference type="PANTHER" id="PTHR43825:SF1">
    <property type="entry name" value="TRANSKETOLASE-LIKE PYRIMIDINE-BINDING DOMAIN-CONTAINING PROTEIN"/>
    <property type="match status" value="1"/>
</dbReference>
<evidence type="ECO:0000313" key="7">
    <source>
        <dbReference type="Proteomes" id="UP001499984"/>
    </source>
</evidence>
<proteinExistence type="inferred from homology"/>
<comment type="cofactor">
    <cofactor evidence="3">
        <name>thiamine diphosphate</name>
        <dbReference type="ChEBI" id="CHEBI:58937"/>
    </cofactor>
</comment>
<sequence>MNISLAWLPADEFTRILNGIEDPHDRSRAFADASRINTLYSIMRAGSGHLGSSFSAADTVAWLLLHEMRSPFGPDGDIYFSSKGHDAPGLYASLIGLGALPEEKLHRLRRLGGLPGHPDVSIPHMHANTGSLGMGISRAKGMILADRLAGVNRRIYVLTGDGELQEGQNWEALAGAVHHAMGELTVIVDHNKIQSDTWVADVSDLGDLEAKFRAFGWGVLRCDGNSARELDTAFRLRHKEHSGMPAVIIADTVKGAGAVTFAATSMPAGEWRYRFHSGAPATDDYVSAHQELLASLNSLLSRHGLAPAELSVADVALPVKATGPQLPQVYGRALVERALSDDRIVALDADLVLDTGLIPFSETLPKRFFECGIAEQDMVSIAGGMASRGLLPFVHSFSCFLHARPNEQMYTNASEHRKIVYVGSLAGLIPAAPGHSHQAVRDISALGAIPGLVVVEPANSAATEAALDFCIASESSTYLRLVSTPVSAEAEALGAEPLTVGRGRVVRSGGTAMAIGSGPIVLTQLMRAARLLAAEGIELTVVDLPWLNRIDSDWLADVTAGTDELFVVENHYTHGGQADLIARTLLERGSEKVPAFCGIGLTEVPKCGTEAEVLDAHGLSAEQLAKRFQARIRLSTHH</sequence>
<evidence type="ECO:0000256" key="4">
    <source>
        <dbReference type="ARBA" id="ARBA00007131"/>
    </source>
</evidence>
<dbReference type="Pfam" id="PF02780">
    <property type="entry name" value="Transketolase_C"/>
    <property type="match status" value="1"/>
</dbReference>
<gene>
    <name evidence="6" type="ORF">GCM10022233_43010</name>
</gene>
<comment type="caution">
    <text evidence="6">The sequence shown here is derived from an EMBL/GenBank/DDBJ whole genome shotgun (WGS) entry which is preliminary data.</text>
</comment>
<dbReference type="Gene3D" id="3.40.50.920">
    <property type="match status" value="1"/>
</dbReference>
<dbReference type="InterPro" id="IPR033248">
    <property type="entry name" value="Transketolase_C"/>
</dbReference>
<protein>
    <submittedName>
        <fullName evidence="6">Transketolase</fullName>
    </submittedName>
</protein>
<keyword evidence="7" id="KW-1185">Reference proteome</keyword>
<dbReference type="RefSeq" id="WP_345015126.1">
    <property type="nucleotide sequence ID" value="NZ_BAAAZY010000011.1"/>
</dbReference>
<dbReference type="InterPro" id="IPR005475">
    <property type="entry name" value="Transketolase-like_Pyr-bd"/>
</dbReference>
<dbReference type="InterPro" id="IPR005474">
    <property type="entry name" value="Transketolase_N"/>
</dbReference>
<dbReference type="InterPro" id="IPR009014">
    <property type="entry name" value="Transketo_C/PFOR_II"/>
</dbReference>
<name>A0ABP7VCB9_9ACTN</name>
<dbReference type="InterPro" id="IPR029061">
    <property type="entry name" value="THDP-binding"/>
</dbReference>
<evidence type="ECO:0000256" key="3">
    <source>
        <dbReference type="ARBA" id="ARBA00001964"/>
    </source>
</evidence>
<reference evidence="7" key="1">
    <citation type="journal article" date="2019" name="Int. J. Syst. Evol. Microbiol.">
        <title>The Global Catalogue of Microorganisms (GCM) 10K type strain sequencing project: providing services to taxonomists for standard genome sequencing and annotation.</title>
        <authorList>
            <consortium name="The Broad Institute Genomics Platform"/>
            <consortium name="The Broad Institute Genome Sequencing Center for Infectious Disease"/>
            <person name="Wu L."/>
            <person name="Ma J."/>
        </authorList>
    </citation>
    <scope>NUCLEOTIDE SEQUENCE [LARGE SCALE GENOMIC DNA]</scope>
    <source>
        <strain evidence="7">JCM 16925</strain>
    </source>
</reference>
<dbReference type="Gene3D" id="3.40.50.970">
    <property type="match status" value="2"/>
</dbReference>
<dbReference type="EMBL" id="BAAAZY010000011">
    <property type="protein sequence ID" value="GAA4064207.1"/>
    <property type="molecule type" value="Genomic_DNA"/>
</dbReference>
<evidence type="ECO:0000256" key="1">
    <source>
        <dbReference type="ARBA" id="ARBA00001936"/>
    </source>
</evidence>
<comment type="cofactor">
    <cofactor evidence="2">
        <name>Mg(2+)</name>
        <dbReference type="ChEBI" id="CHEBI:18420"/>
    </cofactor>
</comment>
<comment type="cofactor">
    <cofactor evidence="1">
        <name>Mn(2+)</name>
        <dbReference type="ChEBI" id="CHEBI:29035"/>
    </cofactor>
</comment>
<organism evidence="6 7">
    <name type="scientific">Streptomyces shaanxiensis</name>
    <dbReference type="NCBI Taxonomy" id="653357"/>
    <lineage>
        <taxon>Bacteria</taxon>
        <taxon>Bacillati</taxon>
        <taxon>Actinomycetota</taxon>
        <taxon>Actinomycetes</taxon>
        <taxon>Kitasatosporales</taxon>
        <taxon>Streptomycetaceae</taxon>
        <taxon>Streptomyces</taxon>
    </lineage>
</organism>
<evidence type="ECO:0000256" key="2">
    <source>
        <dbReference type="ARBA" id="ARBA00001946"/>
    </source>
</evidence>
<comment type="similarity">
    <text evidence="4">Belongs to the transketolase family.</text>
</comment>
<dbReference type="PANTHER" id="PTHR43825">
    <property type="entry name" value="PYRUVATE DEHYDROGENASE E1 COMPONENT"/>
    <property type="match status" value="1"/>
</dbReference>
<evidence type="ECO:0000259" key="5">
    <source>
        <dbReference type="SMART" id="SM00861"/>
    </source>
</evidence>
<dbReference type="SUPFAM" id="SSF52922">
    <property type="entry name" value="TK C-terminal domain-like"/>
    <property type="match status" value="1"/>
</dbReference>